<dbReference type="AlphaFoldDB" id="A0A841BCA3"/>
<comment type="caution">
    <text evidence="2">The sequence shown here is derived from an EMBL/GenBank/DDBJ whole genome shotgun (WGS) entry which is preliminary data.</text>
</comment>
<sequence>MTDRETNDLHPTEMPIDELTRRSSAGGRTDPDLDDVCTDVDATRFIATLDVSQLPHVPTNQLPITGPGPTYVNLRLPESAIRPSDRPRFSYPLPPAETRAADLGLGADRL</sequence>
<reference evidence="2 3" key="1">
    <citation type="submission" date="2020-08" db="EMBL/GenBank/DDBJ databases">
        <title>Sequencing the genomes of 1000 actinobacteria strains.</title>
        <authorList>
            <person name="Klenk H.-P."/>
        </authorList>
    </citation>
    <scope>NUCLEOTIDE SEQUENCE [LARGE SCALE GENOMIC DNA]</scope>
    <source>
        <strain evidence="2 3">DSM 45272</strain>
    </source>
</reference>
<feature type="compositionally biased region" description="Basic and acidic residues" evidence="1">
    <location>
        <begin position="1"/>
        <end position="11"/>
    </location>
</feature>
<feature type="region of interest" description="Disordered" evidence="1">
    <location>
        <begin position="83"/>
        <end position="110"/>
    </location>
</feature>
<organism evidence="2 3">
    <name type="scientific">Amycolatopsis umgeniensis</name>
    <dbReference type="NCBI Taxonomy" id="336628"/>
    <lineage>
        <taxon>Bacteria</taxon>
        <taxon>Bacillati</taxon>
        <taxon>Actinomycetota</taxon>
        <taxon>Actinomycetes</taxon>
        <taxon>Pseudonocardiales</taxon>
        <taxon>Pseudonocardiaceae</taxon>
        <taxon>Amycolatopsis</taxon>
    </lineage>
</organism>
<evidence type="ECO:0000313" key="3">
    <source>
        <dbReference type="Proteomes" id="UP000580861"/>
    </source>
</evidence>
<evidence type="ECO:0000256" key="1">
    <source>
        <dbReference type="SAM" id="MobiDB-lite"/>
    </source>
</evidence>
<feature type="region of interest" description="Disordered" evidence="1">
    <location>
        <begin position="1"/>
        <end position="35"/>
    </location>
</feature>
<name>A0A841BCA3_9PSEU</name>
<dbReference type="Proteomes" id="UP000580861">
    <property type="component" value="Unassembled WGS sequence"/>
</dbReference>
<dbReference type="EMBL" id="JACHMX010000001">
    <property type="protein sequence ID" value="MBB5856465.1"/>
    <property type="molecule type" value="Genomic_DNA"/>
</dbReference>
<dbReference type="RefSeq" id="WP_184901886.1">
    <property type="nucleotide sequence ID" value="NZ_JACHMX010000001.1"/>
</dbReference>
<gene>
    <name evidence="2" type="ORF">HDA45_006552</name>
</gene>
<proteinExistence type="predicted"/>
<protein>
    <submittedName>
        <fullName evidence="2">Uncharacterized protein</fullName>
    </submittedName>
</protein>
<accession>A0A841BCA3</accession>
<keyword evidence="3" id="KW-1185">Reference proteome</keyword>
<evidence type="ECO:0000313" key="2">
    <source>
        <dbReference type="EMBL" id="MBB5856465.1"/>
    </source>
</evidence>